<keyword evidence="3" id="KW-1185">Reference proteome</keyword>
<keyword evidence="1" id="KW-0812">Transmembrane</keyword>
<sequence>MELWKGIVLADPSEIKPNYSYFPFMSKLNAIAGGVAGVSITVLVILFIVAGVSIFAGKMGMANQMSQKSWGILVGAMVVAAIIGSAGGIIYWASLQQLA</sequence>
<comment type="caution">
    <text evidence="2">The sequence shown here is derived from an EMBL/GenBank/DDBJ whole genome shotgun (WGS) entry which is preliminary data.</text>
</comment>
<evidence type="ECO:0008006" key="4">
    <source>
        <dbReference type="Google" id="ProtNLM"/>
    </source>
</evidence>
<evidence type="ECO:0000313" key="3">
    <source>
        <dbReference type="Proteomes" id="UP001597036"/>
    </source>
</evidence>
<feature type="transmembrane region" description="Helical" evidence="1">
    <location>
        <begin position="30"/>
        <end position="57"/>
    </location>
</feature>
<accession>A0ABW2Y5Z2</accession>
<dbReference type="Proteomes" id="UP001597036">
    <property type="component" value="Unassembled WGS sequence"/>
</dbReference>
<keyword evidence="1" id="KW-0472">Membrane</keyword>
<evidence type="ECO:0000256" key="1">
    <source>
        <dbReference type="SAM" id="Phobius"/>
    </source>
</evidence>
<dbReference type="EMBL" id="JBHTHQ010000025">
    <property type="protein sequence ID" value="MFD0705624.1"/>
    <property type="molecule type" value="Genomic_DNA"/>
</dbReference>
<evidence type="ECO:0000313" key="2">
    <source>
        <dbReference type="EMBL" id="MFD0705624.1"/>
    </source>
</evidence>
<protein>
    <recommendedName>
        <fullName evidence="4">Yip1 domain-containing protein</fullName>
    </recommendedName>
</protein>
<keyword evidence="1" id="KW-1133">Transmembrane helix</keyword>
<dbReference type="RefSeq" id="WP_377939381.1">
    <property type="nucleotide sequence ID" value="NZ_JBHTHQ010000025.1"/>
</dbReference>
<name>A0ABW2Y5Z2_9BIFI</name>
<organism evidence="2 3">
    <name type="scientific">Alloscardovia venturai</name>
    <dbReference type="NCBI Taxonomy" id="1769421"/>
    <lineage>
        <taxon>Bacteria</taxon>
        <taxon>Bacillati</taxon>
        <taxon>Actinomycetota</taxon>
        <taxon>Actinomycetes</taxon>
        <taxon>Bifidobacteriales</taxon>
        <taxon>Bifidobacteriaceae</taxon>
        <taxon>Alloscardovia</taxon>
    </lineage>
</organism>
<reference evidence="3" key="1">
    <citation type="journal article" date="2019" name="Int. J. Syst. Evol. Microbiol.">
        <title>The Global Catalogue of Microorganisms (GCM) 10K type strain sequencing project: providing services to taxonomists for standard genome sequencing and annotation.</title>
        <authorList>
            <consortium name="The Broad Institute Genomics Platform"/>
            <consortium name="The Broad Institute Genome Sequencing Center for Infectious Disease"/>
            <person name="Wu L."/>
            <person name="Ma J."/>
        </authorList>
    </citation>
    <scope>NUCLEOTIDE SEQUENCE [LARGE SCALE GENOMIC DNA]</scope>
    <source>
        <strain evidence="3">CCM 8604</strain>
    </source>
</reference>
<gene>
    <name evidence="2" type="ORF">ACFQY8_07700</name>
</gene>
<proteinExistence type="predicted"/>
<feature type="transmembrane region" description="Helical" evidence="1">
    <location>
        <begin position="69"/>
        <end position="93"/>
    </location>
</feature>